<gene>
    <name evidence="1" type="ORF">COW24_04275</name>
</gene>
<dbReference type="AlphaFoldDB" id="A0A2M7H339"/>
<protein>
    <submittedName>
        <fullName evidence="1">Uncharacterized protein</fullName>
    </submittedName>
</protein>
<accession>A0A2M7H339</accession>
<evidence type="ECO:0000313" key="2">
    <source>
        <dbReference type="Proteomes" id="UP000230292"/>
    </source>
</evidence>
<sequence length="398" mass="46893">MEKLSTESTPIQICFKKTVPDTLQEYFKKVKNSPIEERILFQDGHKSQNPNPQAEIKYLPKQFFTPLTLNVFGDKVALTDFVDPATTMIIKKQSFADGFKEYFNMLWQQDARTYRGVDSVYEFMLKSLDYKENWFIGGNAGMERAMPVQWLEYNKLRLERKVWWHDLVDIKAKSRLTGLDYVREGERHEDKYFEFKWLPEEVCSPTVIFMFGETVASITWEADPEPVAFVIENKQIFNDYKKYFDYLWNQDTRITRGLKNAQDLFYRKMRELKAGDEYRVLWGAYGIDVRNDTIPWFEKYNTERVQRGVHLKLIGYEPDRDSILHEMKAAGDTDLSMTSVRFLDNAVESPMQINIYPDSIIFFHWAKGSGTIAIEIKRPEIRDAMNTSFDATWQASKN</sequence>
<organism evidence="1 2">
    <name type="scientific">Candidatus Kerfeldbacteria bacterium CG15_BIG_FIL_POST_REV_8_21_14_020_45_12</name>
    <dbReference type="NCBI Taxonomy" id="2014247"/>
    <lineage>
        <taxon>Bacteria</taxon>
        <taxon>Candidatus Kerfeldiibacteriota</taxon>
    </lineage>
</organism>
<reference evidence="1 2" key="1">
    <citation type="submission" date="2017-09" db="EMBL/GenBank/DDBJ databases">
        <title>Depth-based differentiation of microbial function through sediment-hosted aquifers and enrichment of novel symbionts in the deep terrestrial subsurface.</title>
        <authorList>
            <person name="Probst A.J."/>
            <person name="Ladd B."/>
            <person name="Jarett J.K."/>
            <person name="Geller-Mcgrath D.E."/>
            <person name="Sieber C.M."/>
            <person name="Emerson J.B."/>
            <person name="Anantharaman K."/>
            <person name="Thomas B.C."/>
            <person name="Malmstrom R."/>
            <person name="Stieglmeier M."/>
            <person name="Klingl A."/>
            <person name="Woyke T."/>
            <person name="Ryan C.M."/>
            <person name="Banfield J.F."/>
        </authorList>
    </citation>
    <scope>NUCLEOTIDE SEQUENCE [LARGE SCALE GENOMIC DNA]</scope>
    <source>
        <strain evidence="1">CG15_BIG_FIL_POST_REV_8_21_14_020_45_12</strain>
    </source>
</reference>
<comment type="caution">
    <text evidence="1">The sequence shown here is derived from an EMBL/GenBank/DDBJ whole genome shotgun (WGS) entry which is preliminary data.</text>
</comment>
<proteinExistence type="predicted"/>
<dbReference type="EMBL" id="PFGC01000044">
    <property type="protein sequence ID" value="PIW36643.1"/>
    <property type="molecule type" value="Genomic_DNA"/>
</dbReference>
<dbReference type="Proteomes" id="UP000230292">
    <property type="component" value="Unassembled WGS sequence"/>
</dbReference>
<name>A0A2M7H339_9BACT</name>
<evidence type="ECO:0000313" key="1">
    <source>
        <dbReference type="EMBL" id="PIW36643.1"/>
    </source>
</evidence>